<dbReference type="OrthoDB" id="5541786at2759"/>
<dbReference type="InterPro" id="IPR045888">
    <property type="entry name" value="Erv"/>
</dbReference>
<name>A0A9N9FA45_9GLOM</name>
<dbReference type="GO" id="GO:0000139">
    <property type="term" value="C:Golgi membrane"/>
    <property type="evidence" value="ECO:0007669"/>
    <property type="project" value="TreeGrafter"/>
</dbReference>
<gene>
    <name evidence="2" type="ORF">DERYTH_LOCUS3811</name>
</gene>
<reference evidence="2" key="1">
    <citation type="submission" date="2021-06" db="EMBL/GenBank/DDBJ databases">
        <authorList>
            <person name="Kallberg Y."/>
            <person name="Tangrot J."/>
            <person name="Rosling A."/>
        </authorList>
    </citation>
    <scope>NUCLEOTIDE SEQUENCE</scope>
    <source>
        <strain evidence="2">MA453B</strain>
    </source>
</reference>
<dbReference type="InterPro" id="IPR012936">
    <property type="entry name" value="Erv_C"/>
</dbReference>
<dbReference type="Proteomes" id="UP000789405">
    <property type="component" value="Unassembled WGS sequence"/>
</dbReference>
<evidence type="ECO:0000259" key="1">
    <source>
        <dbReference type="Pfam" id="PF07970"/>
    </source>
</evidence>
<dbReference type="EMBL" id="CAJVPY010001386">
    <property type="protein sequence ID" value="CAG8519788.1"/>
    <property type="molecule type" value="Genomic_DNA"/>
</dbReference>
<evidence type="ECO:0000313" key="3">
    <source>
        <dbReference type="Proteomes" id="UP000789405"/>
    </source>
</evidence>
<comment type="caution">
    <text evidence="2">The sequence shown here is derived from an EMBL/GenBank/DDBJ whole genome shotgun (WGS) entry which is preliminary data.</text>
</comment>
<dbReference type="GO" id="GO:0030134">
    <property type="term" value="C:COPII-coated ER to Golgi transport vesicle"/>
    <property type="evidence" value="ECO:0007669"/>
    <property type="project" value="TreeGrafter"/>
</dbReference>
<accession>A0A9N9FA45</accession>
<sequence length="301" mass="33587">MVIDLTVDVLDAAGEGLHLTDELKLFQTIFEVREAHHLGYQSENEIALDVKKMMVDAAAKVIDTFDPNSNVVDDQKSACRIFGTLEVNKVTGNLHITAFGHGYSGYGRPVADNSSLNFTHRIDEFSFGTLYPQLINPLDNSIELAEAHVEAFQYFLSVVPTTYIDNFNRVLLTNQYAVTDYTRIIDGSRQPGVPGIFFKYDIEPISVRITERSTTFVKFLTRLCGLVGGVWVTAGFVLRFANWIWMLLDQTIGNGVSLTRRPNIDSSNVNGMLHNGGVRYNYNDSGLHRGVNINLQKVASD</sequence>
<protein>
    <submittedName>
        <fullName evidence="2">8087_t:CDS:1</fullName>
    </submittedName>
</protein>
<organism evidence="2 3">
    <name type="scientific">Dentiscutata erythropus</name>
    <dbReference type="NCBI Taxonomy" id="1348616"/>
    <lineage>
        <taxon>Eukaryota</taxon>
        <taxon>Fungi</taxon>
        <taxon>Fungi incertae sedis</taxon>
        <taxon>Mucoromycota</taxon>
        <taxon>Glomeromycotina</taxon>
        <taxon>Glomeromycetes</taxon>
        <taxon>Diversisporales</taxon>
        <taxon>Gigasporaceae</taxon>
        <taxon>Dentiscutata</taxon>
    </lineage>
</organism>
<dbReference type="GO" id="GO:0005789">
    <property type="term" value="C:endoplasmic reticulum membrane"/>
    <property type="evidence" value="ECO:0007669"/>
    <property type="project" value="TreeGrafter"/>
</dbReference>
<evidence type="ECO:0000313" key="2">
    <source>
        <dbReference type="EMBL" id="CAG8519788.1"/>
    </source>
</evidence>
<feature type="domain" description="Endoplasmic reticulum vesicle transporter C-terminal" evidence="1">
    <location>
        <begin position="71"/>
        <end position="237"/>
    </location>
</feature>
<dbReference type="PANTHER" id="PTHR10984">
    <property type="entry name" value="ENDOPLASMIC RETICULUM-GOLGI INTERMEDIATE COMPARTMENT PROTEIN"/>
    <property type="match status" value="1"/>
</dbReference>
<dbReference type="GO" id="GO:0006888">
    <property type="term" value="P:endoplasmic reticulum to Golgi vesicle-mediated transport"/>
    <property type="evidence" value="ECO:0007669"/>
    <property type="project" value="TreeGrafter"/>
</dbReference>
<dbReference type="Pfam" id="PF07970">
    <property type="entry name" value="COPIIcoated_ERV"/>
    <property type="match status" value="1"/>
</dbReference>
<keyword evidence="3" id="KW-1185">Reference proteome</keyword>
<dbReference type="GO" id="GO:0006890">
    <property type="term" value="P:retrograde vesicle-mediated transport, Golgi to endoplasmic reticulum"/>
    <property type="evidence" value="ECO:0007669"/>
    <property type="project" value="TreeGrafter"/>
</dbReference>
<dbReference type="AlphaFoldDB" id="A0A9N9FA45"/>
<proteinExistence type="predicted"/>
<dbReference type="PANTHER" id="PTHR10984:SF81">
    <property type="entry name" value="ER-DERIVED VESICLES PROTEIN ERV41"/>
    <property type="match status" value="1"/>
</dbReference>